<name>A0A8B8EED0_CRAVI</name>
<proteinExistence type="predicted"/>
<dbReference type="SMART" id="SM01197">
    <property type="entry name" value="FANCL_C"/>
    <property type="match status" value="1"/>
</dbReference>
<dbReference type="GO" id="GO:0043240">
    <property type="term" value="C:Fanconi anaemia nuclear complex"/>
    <property type="evidence" value="ECO:0007669"/>
    <property type="project" value="InterPro"/>
</dbReference>
<dbReference type="InterPro" id="IPR043003">
    <property type="entry name" value="FANCL_d3_sf"/>
</dbReference>
<dbReference type="InterPro" id="IPR026850">
    <property type="entry name" value="FANCL_C"/>
</dbReference>
<dbReference type="InterPro" id="IPR043898">
    <property type="entry name" value="FANCL_d2"/>
</dbReference>
<dbReference type="Pfam" id="PF11793">
    <property type="entry name" value="FANCL_C"/>
    <property type="match status" value="1"/>
</dbReference>
<evidence type="ECO:0000313" key="6">
    <source>
        <dbReference type="RefSeq" id="XP_022338460.1"/>
    </source>
</evidence>
<keyword evidence="1 3" id="KW-0863">Zinc-finger</keyword>
<dbReference type="FunFam" id="3.30.40.10:FF:000221">
    <property type="entry name" value="E3 ubiquitin-protein ligase FANCL isoform X2"/>
    <property type="match status" value="1"/>
</dbReference>
<gene>
    <name evidence="6" type="primary">LOC111133998</name>
</gene>
<dbReference type="Gene3D" id="3.10.110.20">
    <property type="entry name" value="RWD domain-like"/>
    <property type="match status" value="1"/>
</dbReference>
<dbReference type="GeneID" id="111133998"/>
<dbReference type="InterPro" id="IPR016135">
    <property type="entry name" value="UBQ-conjugating_enzyme/RWD"/>
</dbReference>
<dbReference type="PANTHER" id="PTHR13206">
    <property type="entry name" value="UBIQUITIN LIGASE PROTEIN PHF9 FANCONI ANEMIA GROUP L PROTEIN"/>
    <property type="match status" value="1"/>
</dbReference>
<dbReference type="SUPFAM" id="SSF57850">
    <property type="entry name" value="RING/U-box"/>
    <property type="match status" value="1"/>
</dbReference>
<dbReference type="InterPro" id="IPR026848">
    <property type="entry name" value="Fancl"/>
</dbReference>
<keyword evidence="2" id="KW-0862">Zinc</keyword>
<evidence type="ECO:0000259" key="4">
    <source>
        <dbReference type="PROSITE" id="PS50089"/>
    </source>
</evidence>
<evidence type="ECO:0000256" key="2">
    <source>
        <dbReference type="ARBA" id="ARBA00022833"/>
    </source>
</evidence>
<evidence type="ECO:0000256" key="1">
    <source>
        <dbReference type="ARBA" id="ARBA00022771"/>
    </source>
</evidence>
<dbReference type="CDD" id="cd16490">
    <property type="entry name" value="RING-CH-C4HC3_FANCL"/>
    <property type="match status" value="1"/>
</dbReference>
<dbReference type="Pfam" id="PF18890">
    <property type="entry name" value="FANCL_d2"/>
    <property type="match status" value="1"/>
</dbReference>
<dbReference type="GO" id="GO:0006513">
    <property type="term" value="P:protein monoubiquitination"/>
    <property type="evidence" value="ECO:0007669"/>
    <property type="project" value="TreeGrafter"/>
</dbReference>
<dbReference type="Gene3D" id="3.10.110.10">
    <property type="entry name" value="Ubiquitin Conjugating Enzyme"/>
    <property type="match status" value="1"/>
</dbReference>
<dbReference type="OrthoDB" id="10263265at2759"/>
<dbReference type="RefSeq" id="XP_022338460.1">
    <property type="nucleotide sequence ID" value="XM_022482752.1"/>
</dbReference>
<dbReference type="AlphaFoldDB" id="A0A8B8EED0"/>
<dbReference type="InterPro" id="IPR044037">
    <property type="entry name" value="FANCL_d3"/>
</dbReference>
<dbReference type="CDD" id="cd23831">
    <property type="entry name" value="DRWD-N_FANCL"/>
    <property type="match status" value="1"/>
</dbReference>
<dbReference type="CDD" id="cd23786">
    <property type="entry name" value="ELF_FANCL"/>
    <property type="match status" value="1"/>
</dbReference>
<dbReference type="PANTHER" id="PTHR13206:SF0">
    <property type="entry name" value="E3 UBIQUITIN-PROTEIN LIGASE FANCL"/>
    <property type="match status" value="1"/>
</dbReference>
<dbReference type="InterPro" id="IPR001841">
    <property type="entry name" value="Znf_RING"/>
</dbReference>
<dbReference type="GO" id="GO:0036297">
    <property type="term" value="P:interstrand cross-link repair"/>
    <property type="evidence" value="ECO:0007669"/>
    <property type="project" value="InterPro"/>
</dbReference>
<dbReference type="Proteomes" id="UP000694844">
    <property type="component" value="Chromosome 5"/>
</dbReference>
<evidence type="ECO:0000313" key="5">
    <source>
        <dbReference type="Proteomes" id="UP000694844"/>
    </source>
</evidence>
<reference evidence="6" key="1">
    <citation type="submission" date="2025-08" db="UniProtKB">
        <authorList>
            <consortium name="RefSeq"/>
        </authorList>
    </citation>
    <scope>IDENTIFICATION</scope>
    <source>
        <tissue evidence="6">Whole sample</tissue>
    </source>
</reference>
<dbReference type="Gene3D" id="3.30.40.10">
    <property type="entry name" value="Zinc/RING finger domain, C3HC4 (zinc finger)"/>
    <property type="match status" value="1"/>
</dbReference>
<keyword evidence="1 3" id="KW-0479">Metal-binding</keyword>
<dbReference type="PROSITE" id="PS50089">
    <property type="entry name" value="ZF_RING_2"/>
    <property type="match status" value="1"/>
</dbReference>
<protein>
    <submittedName>
        <fullName evidence="6">E3 ubiquitin-protein ligase FANCL-like isoform X2</fullName>
    </submittedName>
</protein>
<dbReference type="GO" id="GO:0008270">
    <property type="term" value="F:zinc ion binding"/>
    <property type="evidence" value="ECO:0007669"/>
    <property type="project" value="UniProtKB-KW"/>
</dbReference>
<accession>A0A8B8EED0</accession>
<dbReference type="InterPro" id="IPR013083">
    <property type="entry name" value="Znf_RING/FYVE/PHD"/>
</dbReference>
<organism evidence="5 6">
    <name type="scientific">Crassostrea virginica</name>
    <name type="common">Eastern oyster</name>
    <dbReference type="NCBI Taxonomy" id="6565"/>
    <lineage>
        <taxon>Eukaryota</taxon>
        <taxon>Metazoa</taxon>
        <taxon>Spiralia</taxon>
        <taxon>Lophotrochozoa</taxon>
        <taxon>Mollusca</taxon>
        <taxon>Bivalvia</taxon>
        <taxon>Autobranchia</taxon>
        <taxon>Pteriomorphia</taxon>
        <taxon>Ostreida</taxon>
        <taxon>Ostreoidea</taxon>
        <taxon>Ostreidae</taxon>
        <taxon>Crassostrea</taxon>
    </lineage>
</organism>
<evidence type="ECO:0000256" key="3">
    <source>
        <dbReference type="PROSITE-ProRule" id="PRU00175"/>
    </source>
</evidence>
<dbReference type="GO" id="GO:0061630">
    <property type="term" value="F:ubiquitin protein ligase activity"/>
    <property type="evidence" value="ECO:0007669"/>
    <property type="project" value="TreeGrafter"/>
</dbReference>
<dbReference type="Pfam" id="PF18891">
    <property type="entry name" value="FANCL_d3"/>
    <property type="match status" value="1"/>
</dbReference>
<dbReference type="Pfam" id="PF09765">
    <property type="entry name" value="FANCL_d1"/>
    <property type="match status" value="1"/>
</dbReference>
<keyword evidence="5" id="KW-1185">Reference proteome</keyword>
<dbReference type="InterPro" id="IPR019162">
    <property type="entry name" value="FancL_WD-rpt_cont_dom"/>
</dbReference>
<dbReference type="CDD" id="cd23832">
    <property type="entry name" value="DRWD-C_FANCL"/>
    <property type="match status" value="1"/>
</dbReference>
<feature type="domain" description="RING-type" evidence="4">
    <location>
        <begin position="321"/>
        <end position="376"/>
    </location>
</feature>
<sequence>MLKYRRATVVDVLPAMDEVRRKMLMKFPSLIPKNGDCTEYDGYIQILDEEYRINITLPKDGTLRDTKLTCEWRLEQVLKKYDKIVKQRLIQCENLPAFLDELKSIAEKQLSFQEQNHPSYSKTNCAQLISELEKIGWEHVISVDADFQSFHIMCVDVKERKHVMRIKLHLQHPKQAPTVTVDLPTKFDVVWTSTSSLLDVYNQFIHNVDLYQDLWNNLNELDSKTWILEPDNPTYAATNRRIAISASASVQITVDPKHPSSLPEIKFLGSNQATGPLRENMTSNLHLWNENESLLSNLSTVLGVTFPSPSDTKKEDFSADCGICYSYRLGTEIPEEVCNDSRCGQPFHQTCLIEWLRGLPSYRQSFHTIFGECPYCGTPITVKMSVNSM</sequence>